<dbReference type="Proteomes" id="UP000279236">
    <property type="component" value="Unassembled WGS sequence"/>
</dbReference>
<keyword evidence="5" id="KW-0472">Membrane</keyword>
<comment type="caution">
    <text evidence="12">The sequence shown here is derived from an EMBL/GenBank/DDBJ whole genome shotgun (WGS) entry which is preliminary data.</text>
</comment>
<reference evidence="12 13" key="1">
    <citation type="submission" date="2018-11" db="EMBL/GenBank/DDBJ databases">
        <title>Genome sequence of Apiotrichum porosum DSM 27194.</title>
        <authorList>
            <person name="Aliyu H."/>
            <person name="Gorte O."/>
            <person name="Ochsenreither K."/>
        </authorList>
    </citation>
    <scope>NUCLEOTIDE SEQUENCE [LARGE SCALE GENOMIC DNA]</scope>
    <source>
        <strain evidence="12 13">DSM 27194</strain>
    </source>
</reference>
<feature type="coiled-coil region" evidence="8">
    <location>
        <begin position="905"/>
        <end position="939"/>
    </location>
</feature>
<organism evidence="12 13">
    <name type="scientific">Apiotrichum porosum</name>
    <dbReference type="NCBI Taxonomy" id="105984"/>
    <lineage>
        <taxon>Eukaryota</taxon>
        <taxon>Fungi</taxon>
        <taxon>Dikarya</taxon>
        <taxon>Basidiomycota</taxon>
        <taxon>Agaricomycotina</taxon>
        <taxon>Tremellomycetes</taxon>
        <taxon>Trichosporonales</taxon>
        <taxon>Trichosporonaceae</taxon>
        <taxon>Apiotrichum</taxon>
    </lineage>
</organism>
<evidence type="ECO:0000256" key="6">
    <source>
        <dbReference type="ARBA" id="ARBA00029433"/>
    </source>
</evidence>
<dbReference type="GO" id="GO:0008270">
    <property type="term" value="F:zinc ion binding"/>
    <property type="evidence" value="ECO:0007669"/>
    <property type="project" value="UniProtKB-KW"/>
</dbReference>
<dbReference type="GeneID" id="39590494"/>
<dbReference type="EMBL" id="RSCE01000003">
    <property type="protein sequence ID" value="RSH84430.1"/>
    <property type="molecule type" value="Genomic_DNA"/>
</dbReference>
<dbReference type="CDD" id="cd16462">
    <property type="entry name" value="RING-H2_Pep3p-like"/>
    <property type="match status" value="1"/>
</dbReference>
<comment type="subcellular location">
    <subcellularLocation>
        <location evidence="6">Endomembrane system</location>
        <topology evidence="6">Peripheral membrane protein</topology>
        <orientation evidence="6">Cytoplasmic side</orientation>
    </subcellularLocation>
</comment>
<dbReference type="GO" id="GO:0030674">
    <property type="term" value="F:protein-macromolecule adaptor activity"/>
    <property type="evidence" value="ECO:0007669"/>
    <property type="project" value="TreeGrafter"/>
</dbReference>
<evidence type="ECO:0000313" key="13">
    <source>
        <dbReference type="Proteomes" id="UP000279236"/>
    </source>
</evidence>
<protein>
    <submittedName>
        <fullName evidence="12">Uncharacterized protein</fullName>
    </submittedName>
</protein>
<feature type="repeat" description="CHCR" evidence="7">
    <location>
        <begin position="531"/>
        <end position="704"/>
    </location>
</feature>
<keyword evidence="8" id="KW-0175">Coiled coil</keyword>
<keyword evidence="3" id="KW-0863">Zinc-finger</keyword>
<evidence type="ECO:0000259" key="11">
    <source>
        <dbReference type="Pfam" id="PF26148"/>
    </source>
</evidence>
<comment type="similarity">
    <text evidence="1">Belongs to the VPS18 family.</text>
</comment>
<evidence type="ECO:0000256" key="1">
    <source>
        <dbReference type="ARBA" id="ARBA00010454"/>
    </source>
</evidence>
<dbReference type="GO" id="GO:0048284">
    <property type="term" value="P:organelle fusion"/>
    <property type="evidence" value="ECO:0007669"/>
    <property type="project" value="TreeGrafter"/>
</dbReference>
<dbReference type="STRING" id="105984.A0A427Y044"/>
<evidence type="ECO:0000256" key="5">
    <source>
        <dbReference type="ARBA" id="ARBA00023136"/>
    </source>
</evidence>
<sequence length="1124" mass="124799">MSMLDDFVEHSAGPSGPSRHAGQVARPSALSGVAYEGFEDDPEHGNDVSGLVRALETGFIPSSRAAATLPPLFSLSLVQYAPPSDILALTTVNNILFLATHPLSVVIIDLNNPDELVTVELPRPAADKSQSSQREVTIRALYADPTARHLIITTSTGDAFYLPVNPGLPTSQSRRPRPLRLKQNVSSVAWSPIAGANADGDTKGDIVAPPVTDVLIGTASGNILSLPLPPSEDMFKVNLPMGKQLERDLQTVFTLPDGEPVEGIAFGFWNTEKRSSGDKRAWVVFTTKERAYEVQGPVTSFVAGGKGGGWAEEVFKHVRDNTPKFQELPGDVPSSELRVYLPTTNGQNAKDLPAATAIAWLTAPGLYHSSLSSTPTPDILHRPSLLPYPSSPEPATPAFSRSSVAAPKTTIPISMVVTQWHFLLLYPDRIVGVSRENEKVVWDEALPLAQGETALGLSSDPISRTYWVYTSRSIIEVVVAREDRDVWRAKLEKGAFHDALTYASTAAQKDIVRSREGDALFDEGKYMLAARAYAESTRSFEYVTLRFVDADERDALRAYLLSRLDKLDKKDLTQRMMLATWLLEIYLSKCNNLEDLVAAETAASDVETFMMEREMVEEDLRSFMKDYKVNLDPSVVYELILGHGRMDLFLFYAELNKDHAKVVEHWVTEEDWAKAIDVLSRQDSLELYYRFAALLMRNVPKQTVDAWMRQSLLDPRRLIPALLQQRSEPMESNQAVRYLEHVIHRQGSTDSTIFNLLLTIYANAPDSDDGPLLRFLSSCPDDPITERPYYDLDYALRLCKARGRIQPCVHIYSRMGLYESSVDLALEKGDLELAKINADKPDDDDVLRKKLWLKIARYVVQEKGDIKSAMKFLESTDLVKIEDILPFFPDFVVIDDFKTEICSALEDYSARIDELKVEMAEATRSAESIKRDIEALTSRFVAVEQSDKCWRCGLGITTRQFYVFPCQHSFHADCLITMAMEYLPAPSLRRLLHLQNELMSGSNSGPRALLSSGFAPSGSGTPRRQESIAAPDWLAVPGRNTLVAAGDRLRGLIIPDALAQAVSLGGGASKKKKNRDPEEEARLEVVRTELDELIAAVCPLCEGTVAAIDKPFVRDDEDVSEWAV</sequence>
<dbReference type="GO" id="GO:0005768">
    <property type="term" value="C:endosome"/>
    <property type="evidence" value="ECO:0007669"/>
    <property type="project" value="TreeGrafter"/>
</dbReference>
<evidence type="ECO:0000259" key="10">
    <source>
        <dbReference type="Pfam" id="PF05131"/>
    </source>
</evidence>
<feature type="repeat" description="CHCR" evidence="7">
    <location>
        <begin position="710"/>
        <end position="868"/>
    </location>
</feature>
<dbReference type="GO" id="GO:0006904">
    <property type="term" value="P:vesicle docking involved in exocytosis"/>
    <property type="evidence" value="ECO:0007669"/>
    <property type="project" value="TreeGrafter"/>
</dbReference>
<evidence type="ECO:0000313" key="12">
    <source>
        <dbReference type="EMBL" id="RSH84430.1"/>
    </source>
</evidence>
<feature type="domain" description="Pep3/Vps18 beta-propeller" evidence="10">
    <location>
        <begin position="71"/>
        <end position="479"/>
    </location>
</feature>
<evidence type="ECO:0000256" key="4">
    <source>
        <dbReference type="ARBA" id="ARBA00022833"/>
    </source>
</evidence>
<dbReference type="GO" id="GO:0006886">
    <property type="term" value="P:intracellular protein transport"/>
    <property type="evidence" value="ECO:0007669"/>
    <property type="project" value="UniProtKB-UniRule"/>
</dbReference>
<dbReference type="OrthoDB" id="1845386at2759"/>
<evidence type="ECO:0000256" key="2">
    <source>
        <dbReference type="ARBA" id="ARBA00022723"/>
    </source>
</evidence>
<dbReference type="Pfam" id="PF26148">
    <property type="entry name" value="VPS18_RING_C"/>
    <property type="match status" value="1"/>
</dbReference>
<accession>A0A427Y044</accession>
<dbReference type="PROSITE" id="PS50236">
    <property type="entry name" value="CHCR"/>
    <property type="match status" value="2"/>
</dbReference>
<keyword evidence="4" id="KW-0862">Zinc</keyword>
<evidence type="ECO:0000256" key="7">
    <source>
        <dbReference type="PROSITE-ProRule" id="PRU01006"/>
    </source>
</evidence>
<dbReference type="RefSeq" id="XP_028477878.1">
    <property type="nucleotide sequence ID" value="XM_028621426.1"/>
</dbReference>
<keyword evidence="2" id="KW-0479">Metal-binding</keyword>
<feature type="region of interest" description="Disordered" evidence="9">
    <location>
        <begin position="1009"/>
        <end position="1030"/>
    </location>
</feature>
<dbReference type="GO" id="GO:0007032">
    <property type="term" value="P:endosome organization"/>
    <property type="evidence" value="ECO:0007669"/>
    <property type="project" value="TreeGrafter"/>
</dbReference>
<proteinExistence type="inferred from homology"/>
<dbReference type="PANTHER" id="PTHR23323:SF26">
    <property type="entry name" value="VACUOLAR PROTEIN SORTING-ASSOCIATED PROTEIN 18 HOMOLOG"/>
    <property type="match status" value="1"/>
</dbReference>
<dbReference type="Pfam" id="PF05131">
    <property type="entry name" value="Pep3_Vps18"/>
    <property type="match status" value="1"/>
</dbReference>
<name>A0A427Y044_9TREE</name>
<evidence type="ECO:0000256" key="3">
    <source>
        <dbReference type="ARBA" id="ARBA00022771"/>
    </source>
</evidence>
<dbReference type="InterPro" id="IPR007810">
    <property type="entry name" value="Pep3/Vps18_beta-prop"/>
</dbReference>
<dbReference type="GO" id="GO:0030897">
    <property type="term" value="C:HOPS complex"/>
    <property type="evidence" value="ECO:0007669"/>
    <property type="project" value="TreeGrafter"/>
</dbReference>
<dbReference type="AlphaFoldDB" id="A0A427Y044"/>
<feature type="region of interest" description="Disordered" evidence="9">
    <location>
        <begin position="1"/>
        <end position="26"/>
    </location>
</feature>
<feature type="domain" description="Pep3/Vps18 RING C-terminal" evidence="11">
    <location>
        <begin position="943"/>
        <end position="1007"/>
    </location>
</feature>
<gene>
    <name evidence="12" type="ORF">EHS24_005951</name>
</gene>
<dbReference type="GO" id="GO:0007033">
    <property type="term" value="P:vacuole organization"/>
    <property type="evidence" value="ECO:0007669"/>
    <property type="project" value="TreeGrafter"/>
</dbReference>
<dbReference type="PANTHER" id="PTHR23323">
    <property type="entry name" value="VACUOLAR PROTEIN SORTING-ASSOCIATED PROTEIN"/>
    <property type="match status" value="1"/>
</dbReference>
<dbReference type="InterPro" id="IPR000547">
    <property type="entry name" value="Clathrin_H-chain/VPS_repeat"/>
</dbReference>
<dbReference type="InterPro" id="IPR058919">
    <property type="entry name" value="Pep3/Vps18_RING_C"/>
</dbReference>
<keyword evidence="13" id="KW-1185">Reference proteome</keyword>
<evidence type="ECO:0000256" key="9">
    <source>
        <dbReference type="SAM" id="MobiDB-lite"/>
    </source>
</evidence>
<evidence type="ECO:0000256" key="8">
    <source>
        <dbReference type="SAM" id="Coils"/>
    </source>
</evidence>